<evidence type="ECO:0000256" key="1">
    <source>
        <dbReference type="SAM" id="Phobius"/>
    </source>
</evidence>
<dbReference type="EMBL" id="QMQA01000321">
    <property type="protein sequence ID" value="RLE10462.1"/>
    <property type="molecule type" value="Genomic_DNA"/>
</dbReference>
<dbReference type="GO" id="GO:0004803">
    <property type="term" value="F:transposase activity"/>
    <property type="evidence" value="ECO:0007669"/>
    <property type="project" value="InterPro"/>
</dbReference>
<dbReference type="Pfam" id="PF02371">
    <property type="entry name" value="Transposase_20"/>
    <property type="match status" value="1"/>
</dbReference>
<name>A0A662D761_UNCAE</name>
<dbReference type="InterPro" id="IPR047650">
    <property type="entry name" value="Transpos_IS110"/>
</dbReference>
<dbReference type="GO" id="GO:0006313">
    <property type="term" value="P:DNA transposition"/>
    <property type="evidence" value="ECO:0007669"/>
    <property type="project" value="InterPro"/>
</dbReference>
<keyword evidence="1" id="KW-0812">Transmembrane</keyword>
<feature type="transmembrane region" description="Helical" evidence="1">
    <location>
        <begin position="12"/>
        <end position="33"/>
    </location>
</feature>
<reference evidence="3 4" key="1">
    <citation type="submission" date="2018-06" db="EMBL/GenBank/DDBJ databases">
        <title>Extensive metabolic versatility and redundancy in microbially diverse, dynamic hydrothermal sediments.</title>
        <authorList>
            <person name="Dombrowski N."/>
            <person name="Teske A."/>
            <person name="Baker B.J."/>
        </authorList>
    </citation>
    <scope>NUCLEOTIDE SEQUENCE [LARGE SCALE GENOMIC DNA]</scope>
    <source>
        <strain evidence="3">B3_G15</strain>
    </source>
</reference>
<keyword evidence="1" id="KW-0472">Membrane</keyword>
<dbReference type="PANTHER" id="PTHR33055:SF3">
    <property type="entry name" value="PUTATIVE TRANSPOSASE FOR IS117-RELATED"/>
    <property type="match status" value="1"/>
</dbReference>
<gene>
    <name evidence="3" type="ORF">DRJ04_09225</name>
</gene>
<comment type="caution">
    <text evidence="3">The sequence shown here is derived from an EMBL/GenBank/DDBJ whole genome shotgun (WGS) entry which is preliminary data.</text>
</comment>
<protein>
    <recommendedName>
        <fullName evidence="2">Transposase IS116/IS110/IS902 C-terminal domain-containing protein</fullName>
    </recommendedName>
</protein>
<evidence type="ECO:0000313" key="4">
    <source>
        <dbReference type="Proteomes" id="UP000280417"/>
    </source>
</evidence>
<keyword evidence="1" id="KW-1133">Transmembrane helix</keyword>
<dbReference type="AlphaFoldDB" id="A0A662D761"/>
<dbReference type="GO" id="GO:0003677">
    <property type="term" value="F:DNA binding"/>
    <property type="evidence" value="ECO:0007669"/>
    <property type="project" value="InterPro"/>
</dbReference>
<feature type="domain" description="Transposase IS116/IS110/IS902 C-terminal" evidence="2">
    <location>
        <begin position="10"/>
        <end position="95"/>
    </location>
</feature>
<dbReference type="Proteomes" id="UP000280417">
    <property type="component" value="Unassembled WGS sequence"/>
</dbReference>
<dbReference type="InterPro" id="IPR003346">
    <property type="entry name" value="Transposase_20"/>
</dbReference>
<organism evidence="3 4">
    <name type="scientific">Aerophobetes bacterium</name>
    <dbReference type="NCBI Taxonomy" id="2030807"/>
    <lineage>
        <taxon>Bacteria</taxon>
        <taxon>Candidatus Aerophobota</taxon>
    </lineage>
</organism>
<proteinExistence type="predicted"/>
<accession>A0A662D761</accession>
<evidence type="ECO:0000313" key="3">
    <source>
        <dbReference type="EMBL" id="RLE10462.1"/>
    </source>
</evidence>
<evidence type="ECO:0000259" key="2">
    <source>
        <dbReference type="Pfam" id="PF02371"/>
    </source>
</evidence>
<dbReference type="PANTHER" id="PTHR33055">
    <property type="entry name" value="TRANSPOSASE FOR INSERTION SEQUENCE ELEMENT IS1111A"/>
    <property type="match status" value="1"/>
</dbReference>
<sequence length="156" mass="17975">MNRLLKDEVKLLITIKGIAPLVALAFLAEVGNIKRFRTRRKMNAYLGIAPRIKGSGGKTQVGHITRESRNLTSTLLTQSIHHLTEASPYFRIFYENLSEKRGAGRARIALIRKVCGMVRRKLLTGECYRWMDNNLYVRKLKLYEKDLESIKRKKTA</sequence>